<feature type="region of interest" description="Disordered" evidence="1">
    <location>
        <begin position="93"/>
        <end position="117"/>
    </location>
</feature>
<feature type="region of interest" description="Disordered" evidence="1">
    <location>
        <begin position="1"/>
        <end position="51"/>
    </location>
</feature>
<gene>
    <name evidence="2" type="ORF">EYF80_058609</name>
</gene>
<protein>
    <submittedName>
        <fullName evidence="2">Uncharacterized protein</fullName>
    </submittedName>
</protein>
<evidence type="ECO:0000313" key="3">
    <source>
        <dbReference type="Proteomes" id="UP000314294"/>
    </source>
</evidence>
<comment type="caution">
    <text evidence="2">The sequence shown here is derived from an EMBL/GenBank/DDBJ whole genome shotgun (WGS) entry which is preliminary data.</text>
</comment>
<accession>A0A4Z2ERK6</accession>
<dbReference type="Proteomes" id="UP000314294">
    <property type="component" value="Unassembled WGS sequence"/>
</dbReference>
<feature type="compositionally biased region" description="Polar residues" evidence="1">
    <location>
        <begin position="32"/>
        <end position="42"/>
    </location>
</feature>
<reference evidence="2 3" key="1">
    <citation type="submission" date="2019-03" db="EMBL/GenBank/DDBJ databases">
        <title>First draft genome of Liparis tanakae, snailfish: a comprehensive survey of snailfish specific genes.</title>
        <authorList>
            <person name="Kim W."/>
            <person name="Song I."/>
            <person name="Jeong J.-H."/>
            <person name="Kim D."/>
            <person name="Kim S."/>
            <person name="Ryu S."/>
            <person name="Song J.Y."/>
            <person name="Lee S.K."/>
        </authorList>
    </citation>
    <scope>NUCLEOTIDE SEQUENCE [LARGE SCALE GENOMIC DNA]</scope>
    <source>
        <tissue evidence="2">Muscle</tissue>
    </source>
</reference>
<evidence type="ECO:0000313" key="2">
    <source>
        <dbReference type="EMBL" id="TNN31240.1"/>
    </source>
</evidence>
<sequence length="117" mass="13359">MRKRRGKWPPLPAGSPRNRPAFVRLHWRRTRSPSAQRAQRAQSGCGGLSVFGSHPERLYALMDEASTSRNEEIDRKHYLDCRPTGSRLVSKGDVRRCQDDTQPARKRSDGVGTLRFD</sequence>
<organism evidence="2 3">
    <name type="scientific">Liparis tanakae</name>
    <name type="common">Tanaka's snailfish</name>
    <dbReference type="NCBI Taxonomy" id="230148"/>
    <lineage>
        <taxon>Eukaryota</taxon>
        <taxon>Metazoa</taxon>
        <taxon>Chordata</taxon>
        <taxon>Craniata</taxon>
        <taxon>Vertebrata</taxon>
        <taxon>Euteleostomi</taxon>
        <taxon>Actinopterygii</taxon>
        <taxon>Neopterygii</taxon>
        <taxon>Teleostei</taxon>
        <taxon>Neoteleostei</taxon>
        <taxon>Acanthomorphata</taxon>
        <taxon>Eupercaria</taxon>
        <taxon>Perciformes</taxon>
        <taxon>Cottioidei</taxon>
        <taxon>Cottales</taxon>
        <taxon>Liparidae</taxon>
        <taxon>Liparis</taxon>
    </lineage>
</organism>
<dbReference type="EMBL" id="SRLO01003650">
    <property type="protein sequence ID" value="TNN31240.1"/>
    <property type="molecule type" value="Genomic_DNA"/>
</dbReference>
<feature type="compositionally biased region" description="Basic and acidic residues" evidence="1">
    <location>
        <begin position="93"/>
        <end position="109"/>
    </location>
</feature>
<proteinExistence type="predicted"/>
<name>A0A4Z2ERK6_9TELE</name>
<dbReference type="AlphaFoldDB" id="A0A4Z2ERK6"/>
<evidence type="ECO:0000256" key="1">
    <source>
        <dbReference type="SAM" id="MobiDB-lite"/>
    </source>
</evidence>
<keyword evidence="3" id="KW-1185">Reference proteome</keyword>